<proteinExistence type="predicted"/>
<evidence type="ECO:0000313" key="4">
    <source>
        <dbReference type="Proteomes" id="UP001305414"/>
    </source>
</evidence>
<dbReference type="AlphaFoldDB" id="A0AAN7V5N0"/>
<feature type="domain" description="T6SS Phospholipase effector Tle1-like catalytic" evidence="2">
    <location>
        <begin position="27"/>
        <end position="70"/>
    </location>
</feature>
<sequence>MPFIDDSNRHTNGMDSTTPVDALLEPKKLVLCFDGTGNTFSGSNADTNVVKILNKLDRHAPRQFHYYQSEPDSYKNQGPKTNRANSWNWNI</sequence>
<organism evidence="3 4">
    <name type="scientific">Xylaria bambusicola</name>
    <dbReference type="NCBI Taxonomy" id="326684"/>
    <lineage>
        <taxon>Eukaryota</taxon>
        <taxon>Fungi</taxon>
        <taxon>Dikarya</taxon>
        <taxon>Ascomycota</taxon>
        <taxon>Pezizomycotina</taxon>
        <taxon>Sordariomycetes</taxon>
        <taxon>Xylariomycetidae</taxon>
        <taxon>Xylariales</taxon>
        <taxon>Xylariaceae</taxon>
        <taxon>Xylaria</taxon>
    </lineage>
</organism>
<evidence type="ECO:0000259" key="2">
    <source>
        <dbReference type="Pfam" id="PF09994"/>
    </source>
</evidence>
<protein>
    <recommendedName>
        <fullName evidence="2">T6SS Phospholipase effector Tle1-like catalytic domain-containing protein</fullName>
    </recommendedName>
</protein>
<dbReference type="Pfam" id="PF09994">
    <property type="entry name" value="T6SS_Tle1-like_cat"/>
    <property type="match status" value="1"/>
</dbReference>
<feature type="compositionally biased region" description="Polar residues" evidence="1">
    <location>
        <begin position="70"/>
        <end position="91"/>
    </location>
</feature>
<keyword evidence="4" id="KW-1185">Reference proteome</keyword>
<dbReference type="EMBL" id="JAWHQM010000076">
    <property type="protein sequence ID" value="KAK5636739.1"/>
    <property type="molecule type" value="Genomic_DNA"/>
</dbReference>
<feature type="region of interest" description="Disordered" evidence="1">
    <location>
        <begin position="68"/>
        <end position="91"/>
    </location>
</feature>
<dbReference type="InterPro" id="IPR018712">
    <property type="entry name" value="Tle1-like_cat"/>
</dbReference>
<accession>A0AAN7V5N0</accession>
<gene>
    <name evidence="3" type="ORF">RRF57_012451</name>
</gene>
<comment type="caution">
    <text evidence="3">The sequence shown here is derived from an EMBL/GenBank/DDBJ whole genome shotgun (WGS) entry which is preliminary data.</text>
</comment>
<name>A0AAN7V5N0_9PEZI</name>
<dbReference type="Proteomes" id="UP001305414">
    <property type="component" value="Unassembled WGS sequence"/>
</dbReference>
<evidence type="ECO:0000256" key="1">
    <source>
        <dbReference type="SAM" id="MobiDB-lite"/>
    </source>
</evidence>
<reference evidence="3 4" key="1">
    <citation type="submission" date="2023-10" db="EMBL/GenBank/DDBJ databases">
        <title>Draft genome sequence of Xylaria bambusicola isolate GMP-LS, the root and basal stem rot pathogen of sugarcane in Indonesia.</title>
        <authorList>
            <person name="Selvaraj P."/>
            <person name="Muralishankar V."/>
            <person name="Muruganantham S."/>
            <person name="Sp S."/>
            <person name="Haryani S."/>
            <person name="Lau K.J.X."/>
            <person name="Naqvi N.I."/>
        </authorList>
    </citation>
    <scope>NUCLEOTIDE SEQUENCE [LARGE SCALE GENOMIC DNA]</scope>
    <source>
        <strain evidence="3">GMP-LS</strain>
    </source>
</reference>
<evidence type="ECO:0000313" key="3">
    <source>
        <dbReference type="EMBL" id="KAK5636739.1"/>
    </source>
</evidence>